<keyword evidence="4 9" id="KW-1003">Cell membrane</keyword>
<evidence type="ECO:0000256" key="9">
    <source>
        <dbReference type="RuleBase" id="RU361157"/>
    </source>
</evidence>
<keyword evidence="12" id="KW-1185">Reference proteome</keyword>
<evidence type="ECO:0000256" key="5">
    <source>
        <dbReference type="ARBA" id="ARBA00022519"/>
    </source>
</evidence>
<evidence type="ECO:0000256" key="1">
    <source>
        <dbReference type="ARBA" id="ARBA00004429"/>
    </source>
</evidence>
<reference evidence="11 12" key="1">
    <citation type="submission" date="2020-08" db="EMBL/GenBank/DDBJ databases">
        <title>Genomic Encyclopedia of Type Strains, Phase III (KMG-III): the genomes of soil and plant-associated and newly described type strains.</title>
        <authorList>
            <person name="Whitman W."/>
        </authorList>
    </citation>
    <scope>NUCLEOTIDE SEQUENCE [LARGE SCALE GENOMIC DNA]</scope>
    <source>
        <strain evidence="11 12">CECT 5995</strain>
    </source>
</reference>
<evidence type="ECO:0000313" key="11">
    <source>
        <dbReference type="EMBL" id="MBB3142008.1"/>
    </source>
</evidence>
<keyword evidence="6 9" id="KW-0812">Transmembrane</keyword>
<comment type="subcellular location">
    <subcellularLocation>
        <location evidence="1 9">Cell inner membrane</location>
        <topology evidence="1 9">Multi-pass membrane protein</topology>
    </subcellularLocation>
</comment>
<gene>
    <name evidence="11" type="ORF">FHR96_002893</name>
</gene>
<evidence type="ECO:0000256" key="8">
    <source>
        <dbReference type="ARBA" id="ARBA00023136"/>
    </source>
</evidence>
<dbReference type="RefSeq" id="WP_246392969.1">
    <property type="nucleotide sequence ID" value="NZ_JACHXM010000016.1"/>
</dbReference>
<proteinExistence type="inferred from homology"/>
<dbReference type="InterPro" id="IPR013525">
    <property type="entry name" value="ABC2_TM"/>
</dbReference>
<dbReference type="InterPro" id="IPR047817">
    <property type="entry name" value="ABC2_TM_bact-type"/>
</dbReference>
<dbReference type="PANTHER" id="PTHR30413">
    <property type="entry name" value="INNER MEMBRANE TRANSPORT PERMEASE"/>
    <property type="match status" value="1"/>
</dbReference>
<dbReference type="PROSITE" id="PS51012">
    <property type="entry name" value="ABC_TM2"/>
    <property type="match status" value="1"/>
</dbReference>
<feature type="transmembrane region" description="Helical" evidence="9">
    <location>
        <begin position="408"/>
        <end position="429"/>
    </location>
</feature>
<dbReference type="AlphaFoldDB" id="A0A7W5G5Z6"/>
<dbReference type="GO" id="GO:0005886">
    <property type="term" value="C:plasma membrane"/>
    <property type="evidence" value="ECO:0007669"/>
    <property type="project" value="UniProtKB-SubCell"/>
</dbReference>
<evidence type="ECO:0000313" key="12">
    <source>
        <dbReference type="Proteomes" id="UP000525987"/>
    </source>
</evidence>
<feature type="transmembrane region" description="Helical" evidence="9">
    <location>
        <begin position="272"/>
        <end position="294"/>
    </location>
</feature>
<keyword evidence="7 9" id="KW-1133">Transmembrane helix</keyword>
<dbReference type="Pfam" id="PF01061">
    <property type="entry name" value="ABC2_membrane"/>
    <property type="match status" value="1"/>
</dbReference>
<dbReference type="PANTHER" id="PTHR30413:SF8">
    <property type="entry name" value="TRANSPORT PERMEASE PROTEIN"/>
    <property type="match status" value="1"/>
</dbReference>
<dbReference type="Proteomes" id="UP000525987">
    <property type="component" value="Unassembled WGS sequence"/>
</dbReference>
<protein>
    <recommendedName>
        <fullName evidence="9">Transport permease protein</fullName>
    </recommendedName>
</protein>
<feature type="transmembrane region" description="Helical" evidence="9">
    <location>
        <begin position="375"/>
        <end position="401"/>
    </location>
</feature>
<evidence type="ECO:0000256" key="2">
    <source>
        <dbReference type="ARBA" id="ARBA00007783"/>
    </source>
</evidence>
<dbReference type="Gene3D" id="1.25.40.10">
    <property type="entry name" value="Tetratricopeptide repeat domain"/>
    <property type="match status" value="1"/>
</dbReference>
<keyword evidence="3 9" id="KW-0813">Transport</keyword>
<feature type="domain" description="ABC transmembrane type-2" evidence="10">
    <location>
        <begin position="270"/>
        <end position="488"/>
    </location>
</feature>
<organism evidence="11 12">
    <name type="scientific">Halomonas organivorans</name>
    <dbReference type="NCBI Taxonomy" id="257772"/>
    <lineage>
        <taxon>Bacteria</taxon>
        <taxon>Pseudomonadati</taxon>
        <taxon>Pseudomonadota</taxon>
        <taxon>Gammaproteobacteria</taxon>
        <taxon>Oceanospirillales</taxon>
        <taxon>Halomonadaceae</taxon>
        <taxon>Halomonas</taxon>
    </lineage>
</organism>
<keyword evidence="5" id="KW-0997">Cell inner membrane</keyword>
<feature type="transmembrane region" description="Helical" evidence="9">
    <location>
        <begin position="466"/>
        <end position="485"/>
    </location>
</feature>
<evidence type="ECO:0000256" key="7">
    <source>
        <dbReference type="ARBA" id="ARBA00022989"/>
    </source>
</evidence>
<feature type="transmembrane region" description="Helical" evidence="9">
    <location>
        <begin position="300"/>
        <end position="320"/>
    </location>
</feature>
<accession>A0A7W5G5Z6</accession>
<comment type="caution">
    <text evidence="11">The sequence shown here is derived from an EMBL/GenBank/DDBJ whole genome shotgun (WGS) entry which is preliminary data.</text>
</comment>
<dbReference type="GO" id="GO:0140359">
    <property type="term" value="F:ABC-type transporter activity"/>
    <property type="evidence" value="ECO:0007669"/>
    <property type="project" value="InterPro"/>
</dbReference>
<dbReference type="InterPro" id="IPR011990">
    <property type="entry name" value="TPR-like_helical_dom_sf"/>
</dbReference>
<dbReference type="EMBL" id="JACHXM010000016">
    <property type="protein sequence ID" value="MBB3142008.1"/>
    <property type="molecule type" value="Genomic_DNA"/>
</dbReference>
<evidence type="ECO:0000256" key="3">
    <source>
        <dbReference type="ARBA" id="ARBA00022448"/>
    </source>
</evidence>
<comment type="similarity">
    <text evidence="2 9">Belongs to the ABC-2 integral membrane protein family.</text>
</comment>
<evidence type="ECO:0000256" key="6">
    <source>
        <dbReference type="ARBA" id="ARBA00022692"/>
    </source>
</evidence>
<evidence type="ECO:0000256" key="4">
    <source>
        <dbReference type="ARBA" id="ARBA00022475"/>
    </source>
</evidence>
<name>A0A7W5G5Z6_9GAMM</name>
<dbReference type="SUPFAM" id="SSF48452">
    <property type="entry name" value="TPR-like"/>
    <property type="match status" value="1"/>
</dbReference>
<sequence>MNEQSIEENPGIAKLPPASNALSWPREAMRQAEWDKACERWAIMRQVYFDEVAVWVQAAIAHRKLGQFDLANGLLDSARERFPDLPDPLIELAMLQCERGCLAEAEALAAELRKRFPGNLAVMLNSARVSARRGNLSEALVFNRQARETFEESSEPWLQYAELAMQAKDWSLALERWQEVRQRFPKHAEGFTRAAVAADALGDGSQARRLRLAQEYGNAWLESVQDTDLGENETAHTINPPQRRNWRTFADLVWTKARLNLKSEASKNHLRYLWWILDPVLYMTVFYVVFGILMERGGPGFIAYLLTGLVPFQWFAKTVQHTSNSIVGGKGLMHKVRISPLFFPLVGIVQNTGKQLLVFGMLGIFLALYGLPPTIHWLAFIPIVLVQLMLMTAVSCTLAMLVPFARDLTNLIPTGIQFLLFTSGIFYTIDRIPEEWRSLFFTNPMANILYQYRQVFVENQWPDWSGLGWVALGCVVGLSMVIFLYRRLEPIFPRVVIE</sequence>
<evidence type="ECO:0000259" key="10">
    <source>
        <dbReference type="PROSITE" id="PS51012"/>
    </source>
</evidence>
<feature type="transmembrane region" description="Helical" evidence="9">
    <location>
        <begin position="341"/>
        <end position="369"/>
    </location>
</feature>
<keyword evidence="8 9" id="KW-0472">Membrane</keyword>
<dbReference type="GO" id="GO:0015920">
    <property type="term" value="P:lipopolysaccharide transport"/>
    <property type="evidence" value="ECO:0007669"/>
    <property type="project" value="TreeGrafter"/>
</dbReference>